<dbReference type="SMART" id="SM00903">
    <property type="entry name" value="Flavin_Reduct"/>
    <property type="match status" value="1"/>
</dbReference>
<evidence type="ECO:0000256" key="1">
    <source>
        <dbReference type="ARBA" id="ARBA00001917"/>
    </source>
</evidence>
<dbReference type="InterPro" id="IPR012349">
    <property type="entry name" value="Split_barrel_FMN-bd"/>
</dbReference>
<name>A0ABT2EQZ6_9BACT</name>
<gene>
    <name evidence="5" type="ORF">M2350_002821</name>
</gene>
<dbReference type="Gene3D" id="2.30.110.10">
    <property type="entry name" value="Electron Transport, Fmn-binding Protein, Chain A"/>
    <property type="match status" value="1"/>
</dbReference>
<accession>A0ABT2EQZ6</accession>
<dbReference type="SUPFAM" id="SSF50475">
    <property type="entry name" value="FMN-binding split barrel"/>
    <property type="match status" value="1"/>
</dbReference>
<feature type="domain" description="Flavin reductase like" evidence="4">
    <location>
        <begin position="19"/>
        <end position="161"/>
    </location>
</feature>
<reference evidence="5 6" key="1">
    <citation type="submission" date="2022-08" db="EMBL/GenBank/DDBJ databases">
        <title>Bacterial and archaeal communities from various locations to study Microbial Dark Matter (Phase II).</title>
        <authorList>
            <person name="Stepanauskas R."/>
        </authorList>
    </citation>
    <scope>NUCLEOTIDE SEQUENCE [LARGE SCALE GENOMIC DNA]</scope>
    <source>
        <strain evidence="5 6">PD1</strain>
    </source>
</reference>
<protein>
    <submittedName>
        <fullName evidence="5">Flavin reductase (DIM6/NTAB) family NADH-FMN oxidoreductase RutF</fullName>
    </submittedName>
</protein>
<evidence type="ECO:0000313" key="6">
    <source>
        <dbReference type="Proteomes" id="UP001204798"/>
    </source>
</evidence>
<dbReference type="InterPro" id="IPR052174">
    <property type="entry name" value="Flavoredoxin"/>
</dbReference>
<comment type="similarity">
    <text evidence="3">Belongs to the flavoredoxin family.</text>
</comment>
<sequence>MAKQPIKPFELWLETVDMMAKHGLLLCSVGSDGKPNVMAIGWMTGGIIWGRPILCVFVRPSRYTYSRLEEVGEFTVNVLPPEFKEAVDYCGTVSGRTKNKFAETGLKPVTAQKVKVPVIEQGIVHYECVVVHKNDVQPQFLAKEIAESAYPQDNYHRVYFGEIVAAYADIEKVEQLRQK</sequence>
<proteinExistence type="inferred from homology"/>
<dbReference type="PANTHER" id="PTHR43567">
    <property type="entry name" value="FLAVOREDOXIN-RELATED-RELATED"/>
    <property type="match status" value="1"/>
</dbReference>
<dbReference type="InterPro" id="IPR002563">
    <property type="entry name" value="Flavin_Rdtase-like_dom"/>
</dbReference>
<keyword evidence="6" id="KW-1185">Reference proteome</keyword>
<dbReference type="EMBL" id="JANUCP010000005">
    <property type="protein sequence ID" value="MCS3920392.1"/>
    <property type="molecule type" value="Genomic_DNA"/>
</dbReference>
<dbReference type="PANTHER" id="PTHR43567:SF1">
    <property type="entry name" value="FLAVOREDOXIN"/>
    <property type="match status" value="1"/>
</dbReference>
<evidence type="ECO:0000259" key="4">
    <source>
        <dbReference type="SMART" id="SM00903"/>
    </source>
</evidence>
<evidence type="ECO:0000313" key="5">
    <source>
        <dbReference type="EMBL" id="MCS3920392.1"/>
    </source>
</evidence>
<comment type="caution">
    <text evidence="5">The sequence shown here is derived from an EMBL/GenBank/DDBJ whole genome shotgun (WGS) entry which is preliminary data.</text>
</comment>
<evidence type="ECO:0000256" key="2">
    <source>
        <dbReference type="ARBA" id="ARBA00022630"/>
    </source>
</evidence>
<comment type="cofactor">
    <cofactor evidence="1">
        <name>FMN</name>
        <dbReference type="ChEBI" id="CHEBI:58210"/>
    </cofactor>
</comment>
<dbReference type="RefSeq" id="WP_259099474.1">
    <property type="nucleotide sequence ID" value="NZ_CP130454.1"/>
</dbReference>
<evidence type="ECO:0000256" key="3">
    <source>
        <dbReference type="ARBA" id="ARBA00038054"/>
    </source>
</evidence>
<organism evidence="5 6">
    <name type="scientific">Candidatus Fervidibacter sacchari</name>
    <dbReference type="NCBI Taxonomy" id="1448929"/>
    <lineage>
        <taxon>Bacteria</taxon>
        <taxon>Candidatus Fervidibacterota</taxon>
        <taxon>Candidatus Fervidibacter</taxon>
    </lineage>
</organism>
<dbReference type="Proteomes" id="UP001204798">
    <property type="component" value="Unassembled WGS sequence"/>
</dbReference>
<dbReference type="Pfam" id="PF01613">
    <property type="entry name" value="Flavin_Reduct"/>
    <property type="match status" value="1"/>
</dbReference>
<keyword evidence="2" id="KW-0285">Flavoprotein</keyword>